<reference evidence="5 6" key="1">
    <citation type="submission" date="2020-08" db="EMBL/GenBank/DDBJ databases">
        <title>Sequencing the genomes of 1000 actinobacteria strains.</title>
        <authorList>
            <person name="Klenk H.-P."/>
        </authorList>
    </citation>
    <scope>NUCLEOTIDE SEQUENCE [LARGE SCALE GENOMIC DNA]</scope>
    <source>
        <strain evidence="5 6">DSM 44230</strain>
    </source>
</reference>
<dbReference type="InterPro" id="IPR028349">
    <property type="entry name" value="PafC-like"/>
</dbReference>
<dbReference type="InterPro" id="IPR036390">
    <property type="entry name" value="WH_DNA-bd_sf"/>
</dbReference>
<dbReference type="InterPro" id="IPR057727">
    <property type="entry name" value="WCX_dom"/>
</dbReference>
<dbReference type="InterPro" id="IPR001034">
    <property type="entry name" value="DeoR_HTH"/>
</dbReference>
<dbReference type="Proteomes" id="UP000533598">
    <property type="component" value="Unassembled WGS sequence"/>
</dbReference>
<dbReference type="EMBL" id="JACHMH010000001">
    <property type="protein sequence ID" value="MBB4678513.1"/>
    <property type="molecule type" value="Genomic_DNA"/>
</dbReference>
<dbReference type="GO" id="GO:0003700">
    <property type="term" value="F:DNA-binding transcription factor activity"/>
    <property type="evidence" value="ECO:0007669"/>
    <property type="project" value="InterPro"/>
</dbReference>
<dbReference type="Pfam" id="PF25583">
    <property type="entry name" value="WCX"/>
    <property type="match status" value="1"/>
</dbReference>
<gene>
    <name evidence="5" type="ORF">HNR67_004631</name>
</gene>
<keyword evidence="3" id="KW-0804">Transcription</keyword>
<evidence type="ECO:0000259" key="4">
    <source>
        <dbReference type="PROSITE" id="PS51000"/>
    </source>
</evidence>
<evidence type="ECO:0000256" key="2">
    <source>
        <dbReference type="ARBA" id="ARBA00023125"/>
    </source>
</evidence>
<dbReference type="PROSITE" id="PS52050">
    <property type="entry name" value="WYL"/>
    <property type="match status" value="1"/>
</dbReference>
<dbReference type="InterPro" id="IPR026881">
    <property type="entry name" value="WYL_dom"/>
</dbReference>
<dbReference type="InterPro" id="IPR051534">
    <property type="entry name" value="CBASS_pafABC_assoc_protein"/>
</dbReference>
<protein>
    <submittedName>
        <fullName evidence="5">Putative DNA-binding transcriptional regulator YafY</fullName>
    </submittedName>
</protein>
<name>A0A7W7CEW3_9PSEU</name>
<dbReference type="GO" id="GO:0003677">
    <property type="term" value="F:DNA binding"/>
    <property type="evidence" value="ECO:0007669"/>
    <property type="project" value="UniProtKB-KW"/>
</dbReference>
<dbReference type="PROSITE" id="PS00894">
    <property type="entry name" value="HTH_DEOR_1"/>
    <property type="match status" value="1"/>
</dbReference>
<dbReference type="RefSeq" id="WP_221490015.1">
    <property type="nucleotide sequence ID" value="NZ_BAAAUI010000036.1"/>
</dbReference>
<organism evidence="5 6">
    <name type="scientific">Crossiella cryophila</name>
    <dbReference type="NCBI Taxonomy" id="43355"/>
    <lineage>
        <taxon>Bacteria</taxon>
        <taxon>Bacillati</taxon>
        <taxon>Actinomycetota</taxon>
        <taxon>Actinomycetes</taxon>
        <taxon>Pseudonocardiales</taxon>
        <taxon>Pseudonocardiaceae</taxon>
        <taxon>Crossiella</taxon>
    </lineage>
</organism>
<evidence type="ECO:0000256" key="1">
    <source>
        <dbReference type="ARBA" id="ARBA00023015"/>
    </source>
</evidence>
<dbReference type="SUPFAM" id="SSF46785">
    <property type="entry name" value="Winged helix' DNA-binding domain"/>
    <property type="match status" value="1"/>
</dbReference>
<sequence length="316" mass="34533">MSASARLLRLVSVLSARPSWTNHELAERLDVTERTVRRDIAKLRELGYGIESGAGPWGGYRLRRDSALPPLNLDDEEALAVAVALRETALTGTLGSDQAALSALLKLQGLLPRHIASRLAEFDAAVEQTPRAGEDPVSSKVLLELAGACRGEVRIGLSYRDRLDRASVREVDPYRLVRTRNRWYLVAMDVVRGQWRTFRADRVTGVERTGAPTAISDPPDAARLVAEMLTSNYPVYATVRLAVPLHRARQLVPPGAGLHEPDGPDVTVITLGGNDLDELVTRLLRLATPVRVLAPAELRDAFRARLAALLVEEPSG</sequence>
<dbReference type="AlphaFoldDB" id="A0A7W7CEW3"/>
<dbReference type="InterPro" id="IPR013196">
    <property type="entry name" value="HTH_11"/>
</dbReference>
<evidence type="ECO:0000256" key="3">
    <source>
        <dbReference type="ARBA" id="ARBA00023163"/>
    </source>
</evidence>
<dbReference type="InterPro" id="IPR036388">
    <property type="entry name" value="WH-like_DNA-bd_sf"/>
</dbReference>
<dbReference type="PANTHER" id="PTHR34580">
    <property type="match status" value="1"/>
</dbReference>
<dbReference type="SMART" id="SM00420">
    <property type="entry name" value="HTH_DEOR"/>
    <property type="match status" value="1"/>
</dbReference>
<dbReference type="PROSITE" id="PS51000">
    <property type="entry name" value="HTH_DEOR_2"/>
    <property type="match status" value="1"/>
</dbReference>
<proteinExistence type="predicted"/>
<dbReference type="PIRSF" id="PIRSF016838">
    <property type="entry name" value="PafC"/>
    <property type="match status" value="1"/>
</dbReference>
<evidence type="ECO:0000313" key="5">
    <source>
        <dbReference type="EMBL" id="MBB4678513.1"/>
    </source>
</evidence>
<accession>A0A7W7CEW3</accession>
<dbReference type="InterPro" id="IPR018356">
    <property type="entry name" value="Tscrpt_reg_HTH_DeoR_CS"/>
</dbReference>
<comment type="caution">
    <text evidence="5">The sequence shown here is derived from an EMBL/GenBank/DDBJ whole genome shotgun (WGS) entry which is preliminary data.</text>
</comment>
<keyword evidence="1" id="KW-0805">Transcription regulation</keyword>
<evidence type="ECO:0000313" key="6">
    <source>
        <dbReference type="Proteomes" id="UP000533598"/>
    </source>
</evidence>
<keyword evidence="6" id="KW-1185">Reference proteome</keyword>
<dbReference type="Gene3D" id="1.10.10.10">
    <property type="entry name" value="Winged helix-like DNA-binding domain superfamily/Winged helix DNA-binding domain"/>
    <property type="match status" value="1"/>
</dbReference>
<dbReference type="Pfam" id="PF13280">
    <property type="entry name" value="WYL"/>
    <property type="match status" value="1"/>
</dbReference>
<keyword evidence="2 5" id="KW-0238">DNA-binding</keyword>
<dbReference type="PANTHER" id="PTHR34580:SF3">
    <property type="entry name" value="PROTEIN PAFB"/>
    <property type="match status" value="1"/>
</dbReference>
<dbReference type="Pfam" id="PF08279">
    <property type="entry name" value="HTH_11"/>
    <property type="match status" value="1"/>
</dbReference>
<feature type="domain" description="HTH deoR-type" evidence="4">
    <location>
        <begin position="3"/>
        <end position="58"/>
    </location>
</feature>